<comment type="caution">
    <text evidence="2">The sequence shown here is derived from an EMBL/GenBank/DDBJ whole genome shotgun (WGS) entry which is preliminary data.</text>
</comment>
<feature type="region of interest" description="Disordered" evidence="1">
    <location>
        <begin position="145"/>
        <end position="184"/>
    </location>
</feature>
<sequence>MVSLETVTVDDTTDSLVTVTVISEFSRGCFGEQLGRGLVHELELGQVHGVELELGQGHVLREECRCFGELLELVQEHGGRELGHGGLEQERGEQEQERGELGQECGELGRERGVLGRERGELELEHVQLGECKCFGEQLELGQGRGVREQGHGVREQERGGRERERGGQGREHGERGRELEHGRQVGCKYSWELRVRKLQPHDVHDGGVLREQGHDSHNPIQRHQP</sequence>
<dbReference type="AlphaFoldDB" id="A0A0L0C5S5"/>
<dbReference type="Proteomes" id="UP000037069">
    <property type="component" value="Unassembled WGS sequence"/>
</dbReference>
<evidence type="ECO:0000313" key="3">
    <source>
        <dbReference type="Proteomes" id="UP000037069"/>
    </source>
</evidence>
<protein>
    <submittedName>
        <fullName evidence="2">Uncharacterized protein</fullName>
    </submittedName>
</protein>
<name>A0A0L0C5S5_LUCCU</name>
<dbReference type="EMBL" id="JRES01000882">
    <property type="protein sequence ID" value="KNC27597.1"/>
    <property type="molecule type" value="Genomic_DNA"/>
</dbReference>
<proteinExistence type="predicted"/>
<gene>
    <name evidence="2" type="ORF">FF38_05092</name>
</gene>
<accession>A0A0L0C5S5</accession>
<feature type="compositionally biased region" description="Basic and acidic residues" evidence="1">
    <location>
        <begin position="146"/>
        <end position="184"/>
    </location>
</feature>
<evidence type="ECO:0000256" key="1">
    <source>
        <dbReference type="SAM" id="MobiDB-lite"/>
    </source>
</evidence>
<feature type="region of interest" description="Disordered" evidence="1">
    <location>
        <begin position="202"/>
        <end position="226"/>
    </location>
</feature>
<feature type="region of interest" description="Disordered" evidence="1">
    <location>
        <begin position="81"/>
        <end position="103"/>
    </location>
</feature>
<organism evidence="2 3">
    <name type="scientific">Lucilia cuprina</name>
    <name type="common">Green bottle fly</name>
    <name type="synonym">Australian sheep blowfly</name>
    <dbReference type="NCBI Taxonomy" id="7375"/>
    <lineage>
        <taxon>Eukaryota</taxon>
        <taxon>Metazoa</taxon>
        <taxon>Ecdysozoa</taxon>
        <taxon>Arthropoda</taxon>
        <taxon>Hexapoda</taxon>
        <taxon>Insecta</taxon>
        <taxon>Pterygota</taxon>
        <taxon>Neoptera</taxon>
        <taxon>Endopterygota</taxon>
        <taxon>Diptera</taxon>
        <taxon>Brachycera</taxon>
        <taxon>Muscomorpha</taxon>
        <taxon>Oestroidea</taxon>
        <taxon>Calliphoridae</taxon>
        <taxon>Luciliinae</taxon>
        <taxon>Lucilia</taxon>
    </lineage>
</organism>
<reference evidence="2 3" key="1">
    <citation type="journal article" date="2015" name="Nat. Commun.">
        <title>Lucilia cuprina genome unlocks parasitic fly biology to underpin future interventions.</title>
        <authorList>
            <person name="Anstead C.A."/>
            <person name="Korhonen P.K."/>
            <person name="Young N.D."/>
            <person name="Hall R.S."/>
            <person name="Jex A.R."/>
            <person name="Murali S.C."/>
            <person name="Hughes D.S."/>
            <person name="Lee S.F."/>
            <person name="Perry T."/>
            <person name="Stroehlein A.J."/>
            <person name="Ansell B.R."/>
            <person name="Breugelmans B."/>
            <person name="Hofmann A."/>
            <person name="Qu J."/>
            <person name="Dugan S."/>
            <person name="Lee S.L."/>
            <person name="Chao H."/>
            <person name="Dinh H."/>
            <person name="Han Y."/>
            <person name="Doddapaneni H.V."/>
            <person name="Worley K.C."/>
            <person name="Muzny D.M."/>
            <person name="Ioannidis P."/>
            <person name="Waterhouse R.M."/>
            <person name="Zdobnov E.M."/>
            <person name="James P.J."/>
            <person name="Bagnall N.H."/>
            <person name="Kotze A.C."/>
            <person name="Gibbs R.A."/>
            <person name="Richards S."/>
            <person name="Batterham P."/>
            <person name="Gasser R.B."/>
        </authorList>
    </citation>
    <scope>NUCLEOTIDE SEQUENCE [LARGE SCALE GENOMIC DNA]</scope>
    <source>
        <strain evidence="2 3">LS</strain>
        <tissue evidence="2">Full body</tissue>
    </source>
</reference>
<evidence type="ECO:0000313" key="2">
    <source>
        <dbReference type="EMBL" id="KNC27597.1"/>
    </source>
</evidence>
<keyword evidence="3" id="KW-1185">Reference proteome</keyword>
<feature type="compositionally biased region" description="Basic and acidic residues" evidence="1">
    <location>
        <begin position="202"/>
        <end position="218"/>
    </location>
</feature>